<dbReference type="RefSeq" id="WP_100340323.1">
    <property type="nucleotide sequence ID" value="NZ_PGFJ01000001.1"/>
</dbReference>
<dbReference type="Proteomes" id="UP000242687">
    <property type="component" value="Unassembled WGS sequence"/>
</dbReference>
<dbReference type="Pfam" id="PF02482">
    <property type="entry name" value="Ribosomal_S30AE"/>
    <property type="match status" value="1"/>
</dbReference>
<dbReference type="InterPro" id="IPR036567">
    <property type="entry name" value="RHF-like"/>
</dbReference>
<sequence length="117" mass="13371">MKITVQSIHFSADKNLLAFIQKKADKLDTFFDNIINGEVYLKLENVEDEANKIAEIKLHLPGNTMFAKEQCKTFEEATDLAIESLRKQIAKHKTKKEIAAQEVRKAVLTSTDEEDDF</sequence>
<dbReference type="AlphaFoldDB" id="A0A2H9VTI1"/>
<gene>
    <name evidence="1" type="ORF">CLV57_1118</name>
</gene>
<name>A0A2H9VTI1_9SPHI</name>
<proteinExistence type="predicted"/>
<dbReference type="OrthoDB" id="9808702at2"/>
<dbReference type="SUPFAM" id="SSF69754">
    <property type="entry name" value="Ribosome binding protein Y (YfiA homologue)"/>
    <property type="match status" value="1"/>
</dbReference>
<reference evidence="1 2" key="1">
    <citation type="submission" date="2017-11" db="EMBL/GenBank/DDBJ databases">
        <title>Genomic Encyclopedia of Archaeal and Bacterial Type Strains, Phase II (KMG-II): From Individual Species to Whole Genera.</title>
        <authorList>
            <person name="Goeker M."/>
        </authorList>
    </citation>
    <scope>NUCLEOTIDE SEQUENCE [LARGE SCALE GENOMIC DNA]</scope>
    <source>
        <strain evidence="1 2">DSM 28175</strain>
    </source>
</reference>
<protein>
    <submittedName>
        <fullName evidence="1">Putative sigma-54 modulation protein</fullName>
    </submittedName>
</protein>
<organism evidence="1 2">
    <name type="scientific">Mucilaginibacter auburnensis</name>
    <dbReference type="NCBI Taxonomy" id="1457233"/>
    <lineage>
        <taxon>Bacteria</taxon>
        <taxon>Pseudomonadati</taxon>
        <taxon>Bacteroidota</taxon>
        <taxon>Sphingobacteriia</taxon>
        <taxon>Sphingobacteriales</taxon>
        <taxon>Sphingobacteriaceae</taxon>
        <taxon>Mucilaginibacter</taxon>
    </lineage>
</organism>
<dbReference type="NCBIfam" id="TIGR00741">
    <property type="entry name" value="yfiA"/>
    <property type="match status" value="1"/>
</dbReference>
<dbReference type="InterPro" id="IPR003489">
    <property type="entry name" value="RHF/RaiA"/>
</dbReference>
<comment type="caution">
    <text evidence="1">The sequence shown here is derived from an EMBL/GenBank/DDBJ whole genome shotgun (WGS) entry which is preliminary data.</text>
</comment>
<evidence type="ECO:0000313" key="1">
    <source>
        <dbReference type="EMBL" id="PJJ84114.1"/>
    </source>
</evidence>
<dbReference type="Gene3D" id="3.30.160.100">
    <property type="entry name" value="Ribosome hibernation promotion factor-like"/>
    <property type="match status" value="1"/>
</dbReference>
<evidence type="ECO:0000313" key="2">
    <source>
        <dbReference type="Proteomes" id="UP000242687"/>
    </source>
</evidence>
<dbReference type="EMBL" id="PGFJ01000001">
    <property type="protein sequence ID" value="PJJ84114.1"/>
    <property type="molecule type" value="Genomic_DNA"/>
</dbReference>
<accession>A0A2H9VTI1</accession>
<keyword evidence="2" id="KW-1185">Reference proteome</keyword>